<feature type="compositionally biased region" description="Low complexity" evidence="3">
    <location>
        <begin position="204"/>
        <end position="213"/>
    </location>
</feature>
<evidence type="ECO:0000256" key="3">
    <source>
        <dbReference type="SAM" id="MobiDB-lite"/>
    </source>
</evidence>
<reference evidence="6" key="1">
    <citation type="submission" date="2015-10" db="EMBL/GenBank/DDBJ databases">
        <authorList>
            <person name="Ju K.-S."/>
            <person name="Doroghazi J.R."/>
            <person name="Metcalf W.W."/>
        </authorList>
    </citation>
    <scope>NUCLEOTIDE SEQUENCE [LARGE SCALE GENOMIC DNA]</scope>
    <source>
        <strain evidence="6">NRRL F-8817</strain>
    </source>
</reference>
<evidence type="ECO:0000313" key="5">
    <source>
        <dbReference type="EMBL" id="KUL61951.1"/>
    </source>
</evidence>
<dbReference type="OrthoDB" id="2356263at2"/>
<dbReference type="SUPFAM" id="SSF48498">
    <property type="entry name" value="Tetracyclin repressor-like, C-terminal domain"/>
    <property type="match status" value="1"/>
</dbReference>
<evidence type="ECO:0000256" key="2">
    <source>
        <dbReference type="PROSITE-ProRule" id="PRU00335"/>
    </source>
</evidence>
<dbReference type="InterPro" id="IPR001647">
    <property type="entry name" value="HTH_TetR"/>
</dbReference>
<evidence type="ECO:0000313" key="6">
    <source>
        <dbReference type="Proteomes" id="UP000053413"/>
    </source>
</evidence>
<feature type="region of interest" description="Disordered" evidence="3">
    <location>
        <begin position="204"/>
        <end position="227"/>
    </location>
</feature>
<organism evidence="5 6">
    <name type="scientific">Streptomyces violaceusniger</name>
    <dbReference type="NCBI Taxonomy" id="68280"/>
    <lineage>
        <taxon>Bacteria</taxon>
        <taxon>Bacillati</taxon>
        <taxon>Actinomycetota</taxon>
        <taxon>Actinomycetes</taxon>
        <taxon>Kitasatosporales</taxon>
        <taxon>Streptomycetaceae</taxon>
        <taxon>Streptomyces</taxon>
        <taxon>Streptomyces violaceusniger group</taxon>
    </lineage>
</organism>
<comment type="caution">
    <text evidence="5">The sequence shown here is derived from an EMBL/GenBank/DDBJ whole genome shotgun (WGS) entry which is preliminary data.</text>
</comment>
<dbReference type="PANTHER" id="PTHR30055:SF219">
    <property type="entry name" value="TRANSCRIPTIONAL REGULATORY PROTEIN"/>
    <property type="match status" value="1"/>
</dbReference>
<feature type="compositionally biased region" description="Pro residues" evidence="3">
    <location>
        <begin position="214"/>
        <end position="227"/>
    </location>
</feature>
<dbReference type="SUPFAM" id="SSF46689">
    <property type="entry name" value="Homeodomain-like"/>
    <property type="match status" value="1"/>
</dbReference>
<dbReference type="EMBL" id="LLZJ01000155">
    <property type="protein sequence ID" value="KUL61951.1"/>
    <property type="molecule type" value="Genomic_DNA"/>
</dbReference>
<dbReference type="AlphaFoldDB" id="A0A0X3WYR5"/>
<dbReference type="GO" id="GO:0000976">
    <property type="term" value="F:transcription cis-regulatory region binding"/>
    <property type="evidence" value="ECO:0007669"/>
    <property type="project" value="TreeGrafter"/>
</dbReference>
<dbReference type="GO" id="GO:0003700">
    <property type="term" value="F:DNA-binding transcription factor activity"/>
    <property type="evidence" value="ECO:0007669"/>
    <property type="project" value="TreeGrafter"/>
</dbReference>
<dbReference type="PANTHER" id="PTHR30055">
    <property type="entry name" value="HTH-TYPE TRANSCRIPTIONAL REGULATOR RUTR"/>
    <property type="match status" value="1"/>
</dbReference>
<feature type="domain" description="HTH tetR-type" evidence="4">
    <location>
        <begin position="9"/>
        <end position="69"/>
    </location>
</feature>
<sequence length="227" mass="24581">MGSGYPGAMGHREDLLAGAKRCIEEKGWSRTTARDIVAASGANLASIGYHYGSKDALMREALFAAMGDWADDVQRSLEADDPAGGDQDTELRERFEARWTRVLELFGKHQAMWQSQLEAILQVRHDPELRAAFGRAQPEGRQGLVGLIHGIDERDVDEETSRVMGSFYMTLVSGMIVQMAIDPELMPSAHDLVEAMRRIVGDAPAAPDALPTPDALPAPDAPASPAG</sequence>
<dbReference type="Pfam" id="PF17940">
    <property type="entry name" value="TetR_C_31"/>
    <property type="match status" value="1"/>
</dbReference>
<dbReference type="PROSITE" id="PS50977">
    <property type="entry name" value="HTH_TETR_2"/>
    <property type="match status" value="1"/>
</dbReference>
<dbReference type="InterPro" id="IPR036271">
    <property type="entry name" value="Tet_transcr_reg_TetR-rel_C_sf"/>
</dbReference>
<dbReference type="InterPro" id="IPR050109">
    <property type="entry name" value="HTH-type_TetR-like_transc_reg"/>
</dbReference>
<feature type="DNA-binding region" description="H-T-H motif" evidence="2">
    <location>
        <begin position="32"/>
        <end position="51"/>
    </location>
</feature>
<gene>
    <name evidence="5" type="ORF">ADL28_14425</name>
</gene>
<dbReference type="Gene3D" id="1.10.357.10">
    <property type="entry name" value="Tetracycline Repressor, domain 2"/>
    <property type="match status" value="1"/>
</dbReference>
<accession>A0A0X3WYR5</accession>
<evidence type="ECO:0000256" key="1">
    <source>
        <dbReference type="ARBA" id="ARBA00023125"/>
    </source>
</evidence>
<dbReference type="InterPro" id="IPR041583">
    <property type="entry name" value="TetR_C_31"/>
</dbReference>
<name>A0A0X3WYR5_STRVO</name>
<dbReference type="InterPro" id="IPR009057">
    <property type="entry name" value="Homeodomain-like_sf"/>
</dbReference>
<protein>
    <submittedName>
        <fullName evidence="5">TetR family transcriptional regulator</fullName>
    </submittedName>
</protein>
<dbReference type="Pfam" id="PF00440">
    <property type="entry name" value="TetR_N"/>
    <property type="match status" value="1"/>
</dbReference>
<dbReference type="Proteomes" id="UP000053413">
    <property type="component" value="Unassembled WGS sequence"/>
</dbReference>
<evidence type="ECO:0000259" key="4">
    <source>
        <dbReference type="PROSITE" id="PS50977"/>
    </source>
</evidence>
<keyword evidence="1 2" id="KW-0238">DNA-binding</keyword>
<proteinExistence type="predicted"/>